<dbReference type="KEGG" id="paro:CUV01_18870"/>
<keyword evidence="1" id="KW-0614">Plasmid</keyword>
<keyword evidence="2" id="KW-1185">Reference proteome</keyword>
<dbReference type="OrthoDB" id="7445766at2"/>
<accession>A0A2K9EKT6</accession>
<name>A0A2K9EKT6_9RHOB</name>
<dbReference type="RefSeq" id="WP_101462294.1">
    <property type="nucleotide sequence ID" value="NZ_CP025409.1"/>
</dbReference>
<sequence>MRFIKASRHPFTDTARKRAALARKQKAERDALPLFAAEIAAGQRSPDDVMQARAERWAASEARRRQWRAERWRQARREIDAMPKNMRRKVRAAWDGAPYPADPVYLLDFLHELRVGRRSMDALPFTPKPVNARGHSISIGGLP</sequence>
<reference evidence="1 2" key="1">
    <citation type="submission" date="2017-12" db="EMBL/GenBank/DDBJ databases">
        <authorList>
            <person name="Hurst M.R.H."/>
        </authorList>
    </citation>
    <scope>NUCLEOTIDE SEQUENCE [LARGE SCALE GENOMIC DNA]</scope>
    <source>
        <strain evidence="1 2">BM15</strain>
        <plasmid evidence="2">Plasmid pbm151</plasmid>
    </source>
</reference>
<gene>
    <name evidence="1" type="ORF">CUV01_18870</name>
</gene>
<evidence type="ECO:0000313" key="2">
    <source>
        <dbReference type="Proteomes" id="UP000233742"/>
    </source>
</evidence>
<organism evidence="1 2">
    <name type="scientific">Paracoccus tegillarcae</name>
    <dbReference type="NCBI Taxonomy" id="1529068"/>
    <lineage>
        <taxon>Bacteria</taxon>
        <taxon>Pseudomonadati</taxon>
        <taxon>Pseudomonadota</taxon>
        <taxon>Alphaproteobacteria</taxon>
        <taxon>Rhodobacterales</taxon>
        <taxon>Paracoccaceae</taxon>
        <taxon>Paracoccus</taxon>
    </lineage>
</organism>
<geneLocation type="plasmid" evidence="2">
    <name>pbm151</name>
</geneLocation>
<dbReference type="EMBL" id="CP025409">
    <property type="protein sequence ID" value="AUH35643.1"/>
    <property type="molecule type" value="Genomic_DNA"/>
</dbReference>
<proteinExistence type="predicted"/>
<evidence type="ECO:0000313" key="1">
    <source>
        <dbReference type="EMBL" id="AUH35643.1"/>
    </source>
</evidence>
<dbReference type="AlphaFoldDB" id="A0A2K9EKT6"/>
<protein>
    <submittedName>
        <fullName evidence="1">Uncharacterized protein</fullName>
    </submittedName>
</protein>
<dbReference type="Proteomes" id="UP000233742">
    <property type="component" value="Plasmid pBM151"/>
</dbReference>